<evidence type="ECO:0000256" key="1">
    <source>
        <dbReference type="ARBA" id="ARBA00005877"/>
    </source>
</evidence>
<dbReference type="InterPro" id="IPR005956">
    <property type="entry name" value="4OHPhenylPyrv_dOase"/>
</dbReference>
<dbReference type="SUPFAM" id="SSF54593">
    <property type="entry name" value="Glyoxalase/Bleomycin resistance protein/Dihydroxybiphenyl dioxygenase"/>
    <property type="match status" value="1"/>
</dbReference>
<sequence length="378" mass="43506">MDSANLNAFHHVEFFVSNAQQAAYWYCISFGFERFAIRKTISSTSIAIRNGIVKFVFTSFAYGNDDYESHIIEHGDNVKDIAFKVDNLDVTVTCILKNGGCLLNAIQTLNDKYGTIKMTAISTKHSDMRHTLIDISNYKGFFLPEFERCDNYSFASKFEDIPIDALDHIVENFPIGALDDITQWYSNTFKLQRFWSIDEKICHSEFSAMKSMLLTNETHLIQVAIAEPVLNTRRGRSQIQEYIDYNGGPGVQHMALRVSNIISTVQKMKTRGVEFLTVPSSYYDDLEERLKCSKIEVIEDLKMIRQLNILIDFDDNGYLLQIFTQPVQDRPTLFIEIIQRYNFYGFGAGNFKALFDAVEREQAKRGTLIVDDLPIRHY</sequence>
<dbReference type="InterPro" id="IPR041735">
    <property type="entry name" value="4OHPhenylPyrv_dOase_C"/>
</dbReference>
<dbReference type="GO" id="GO:0000139">
    <property type="term" value="C:Golgi membrane"/>
    <property type="evidence" value="ECO:0007669"/>
    <property type="project" value="TreeGrafter"/>
</dbReference>
<keyword evidence="2 6" id="KW-0479">Metal-binding</keyword>
<dbReference type="PIRSF" id="PIRSF009283">
    <property type="entry name" value="HPP_dOase"/>
    <property type="match status" value="1"/>
</dbReference>
<comment type="similarity">
    <text evidence="1 5">Belongs to the 4HPPD family.</text>
</comment>
<dbReference type="Gene3D" id="3.10.180.10">
    <property type="entry name" value="2,3-Dihydroxybiphenyl 1,2-Dioxygenase, domain 1"/>
    <property type="match status" value="2"/>
</dbReference>
<evidence type="ECO:0000256" key="6">
    <source>
        <dbReference type="PIRSR" id="PIRSR009283-1"/>
    </source>
</evidence>
<evidence type="ECO:0000256" key="3">
    <source>
        <dbReference type="ARBA" id="ARBA00022737"/>
    </source>
</evidence>
<dbReference type="Pfam" id="PF00903">
    <property type="entry name" value="Glyoxalase"/>
    <property type="match status" value="1"/>
</dbReference>
<comment type="cofactor">
    <cofactor evidence="6">
        <name>Fe cation</name>
        <dbReference type="ChEBI" id="CHEBI:24875"/>
    </cofactor>
    <text evidence="6">Binds 1 Fe cation per subunit.</text>
</comment>
<accession>F1L587</accession>
<dbReference type="InterPro" id="IPR041736">
    <property type="entry name" value="4OHPhenylPyrv_dOase_N"/>
</dbReference>
<keyword evidence="3" id="KW-0677">Repeat</keyword>
<evidence type="ECO:0000256" key="5">
    <source>
        <dbReference type="PIRNR" id="PIRNR009283"/>
    </source>
</evidence>
<dbReference type="GO" id="GO:0003868">
    <property type="term" value="F:4-hydroxyphenylpyruvate dioxygenase activity"/>
    <property type="evidence" value="ECO:0007669"/>
    <property type="project" value="InterPro"/>
</dbReference>
<dbReference type="NCBIfam" id="TIGR01263">
    <property type="entry name" value="4HPPD"/>
    <property type="match status" value="1"/>
</dbReference>
<dbReference type="AlphaFoldDB" id="F1L587"/>
<dbReference type="GO" id="GO:0005789">
    <property type="term" value="C:endoplasmic reticulum membrane"/>
    <property type="evidence" value="ECO:0007669"/>
    <property type="project" value="TreeGrafter"/>
</dbReference>
<dbReference type="CDD" id="cd08342">
    <property type="entry name" value="HPPD_N_like"/>
    <property type="match status" value="1"/>
</dbReference>
<dbReference type="InterPro" id="IPR029068">
    <property type="entry name" value="Glyas_Bleomycin-R_OHBP_Dase"/>
</dbReference>
<dbReference type="GO" id="GO:0046872">
    <property type="term" value="F:metal ion binding"/>
    <property type="evidence" value="ECO:0007669"/>
    <property type="project" value="UniProtKB-KW"/>
</dbReference>
<reference evidence="8" key="1">
    <citation type="journal article" date="2011" name="Genome Res.">
        <title>Deep small RNA sequencing from the nematode Ascaris reveals conservation, functional diversification, and novel developmental profiles.</title>
        <authorList>
            <person name="Wang J."/>
            <person name="Czech B."/>
            <person name="Crunk A."/>
            <person name="Wallace A."/>
            <person name="Mitreva M."/>
            <person name="Hannon G.J."/>
            <person name="Davis R.E."/>
        </authorList>
    </citation>
    <scope>NUCLEOTIDE SEQUENCE</scope>
</reference>
<dbReference type="CDD" id="cd07250">
    <property type="entry name" value="HPPD_C_like"/>
    <property type="match status" value="1"/>
</dbReference>
<dbReference type="InterPro" id="IPR004360">
    <property type="entry name" value="Glyas_Fos-R_dOase_dom"/>
</dbReference>
<evidence type="ECO:0000256" key="2">
    <source>
        <dbReference type="ARBA" id="ARBA00022723"/>
    </source>
</evidence>
<feature type="domain" description="VOC" evidence="7">
    <location>
        <begin position="8"/>
        <end position="135"/>
    </location>
</feature>
<keyword evidence="4 6" id="KW-0408">Iron</keyword>
<dbReference type="FunFam" id="3.10.180.10:FF:000001">
    <property type="entry name" value="4-hydroxyphenylpyruvate dioxygenase"/>
    <property type="match status" value="1"/>
</dbReference>
<feature type="domain" description="VOC" evidence="7">
    <location>
        <begin position="165"/>
        <end position="325"/>
    </location>
</feature>
<dbReference type="PANTHER" id="PTHR11959">
    <property type="entry name" value="4-HYDROXYPHENYLPYRUVATE DIOXYGENASE"/>
    <property type="match status" value="1"/>
</dbReference>
<dbReference type="GO" id="GO:0006572">
    <property type="term" value="P:L-tyrosine catabolic process"/>
    <property type="evidence" value="ECO:0007669"/>
    <property type="project" value="TreeGrafter"/>
</dbReference>
<name>F1L587_ASCSU</name>
<feature type="binding site" evidence="6">
    <location>
        <position position="253"/>
    </location>
    <ligand>
        <name>Fe cation</name>
        <dbReference type="ChEBI" id="CHEBI:24875"/>
    </ligand>
</feature>
<evidence type="ECO:0000313" key="8">
    <source>
        <dbReference type="EMBL" id="ADY45291.1"/>
    </source>
</evidence>
<feature type="binding site" evidence="6">
    <location>
        <position position="336"/>
    </location>
    <ligand>
        <name>Fe cation</name>
        <dbReference type="ChEBI" id="CHEBI:24875"/>
    </ligand>
</feature>
<feature type="binding site" evidence="6">
    <location>
        <position position="168"/>
    </location>
    <ligand>
        <name>Fe cation</name>
        <dbReference type="ChEBI" id="CHEBI:24875"/>
    </ligand>
</feature>
<dbReference type="PANTHER" id="PTHR11959:SF3">
    <property type="entry name" value="PROTEIN C31H2.4-RELATED"/>
    <property type="match status" value="1"/>
</dbReference>
<evidence type="ECO:0000256" key="4">
    <source>
        <dbReference type="ARBA" id="ARBA00023004"/>
    </source>
</evidence>
<organism evidence="8">
    <name type="scientific">Ascaris suum</name>
    <name type="common">Pig roundworm</name>
    <name type="synonym">Ascaris lumbricoides</name>
    <dbReference type="NCBI Taxonomy" id="6253"/>
    <lineage>
        <taxon>Eukaryota</taxon>
        <taxon>Metazoa</taxon>
        <taxon>Ecdysozoa</taxon>
        <taxon>Nematoda</taxon>
        <taxon>Chromadorea</taxon>
        <taxon>Rhabditida</taxon>
        <taxon>Spirurina</taxon>
        <taxon>Ascaridomorpha</taxon>
        <taxon>Ascaridoidea</taxon>
        <taxon>Ascarididae</taxon>
        <taxon>Ascaris</taxon>
    </lineage>
</organism>
<evidence type="ECO:0000259" key="7">
    <source>
        <dbReference type="PROSITE" id="PS51819"/>
    </source>
</evidence>
<proteinExistence type="evidence at transcript level"/>
<protein>
    <recommendedName>
        <fullName evidence="5">4-hydroxyphenylpyruvate dioxygenase</fullName>
    </recommendedName>
</protein>
<dbReference type="EMBL" id="JI171611">
    <property type="protein sequence ID" value="ADY45291.1"/>
    <property type="molecule type" value="mRNA"/>
</dbReference>
<dbReference type="InterPro" id="IPR037523">
    <property type="entry name" value="VOC_core"/>
</dbReference>
<dbReference type="PROSITE" id="PS51819">
    <property type="entry name" value="VOC"/>
    <property type="match status" value="2"/>
</dbReference>